<name>A0A9D1ZUS8_9FIRM</name>
<evidence type="ECO:0000313" key="8">
    <source>
        <dbReference type="Proteomes" id="UP000886750"/>
    </source>
</evidence>
<evidence type="ECO:0000256" key="3">
    <source>
        <dbReference type="ARBA" id="ARBA00022884"/>
    </source>
</evidence>
<dbReference type="HAMAP" id="MF_00844_B">
    <property type="entry name" value="RqcH_B"/>
    <property type="match status" value="1"/>
</dbReference>
<reference evidence="7" key="2">
    <citation type="submission" date="2021-04" db="EMBL/GenBank/DDBJ databases">
        <authorList>
            <person name="Gilroy R."/>
        </authorList>
    </citation>
    <scope>NUCLEOTIDE SEQUENCE</scope>
    <source>
        <strain evidence="7">1345</strain>
    </source>
</reference>
<evidence type="ECO:0000313" key="7">
    <source>
        <dbReference type="EMBL" id="HIY96877.1"/>
    </source>
</evidence>
<dbReference type="Proteomes" id="UP000886750">
    <property type="component" value="Unassembled WGS sequence"/>
</dbReference>
<dbReference type="Pfam" id="PF05670">
    <property type="entry name" value="NFACT-R_1"/>
    <property type="match status" value="1"/>
</dbReference>
<sequence length="553" mass="62014">MPQDAFTLRHIARELNAMLSGGKVNKIIQPSRDEVDILLYAGGKTRKLLLNTNASFARACVSDLPRSAPDVAPNFCMLLRKHLTGATLLSVRQEGFERILSFAFDCAGEFTRAERVLYAEIMGKYSNLVLTENGVITGALKVSSLQENFKRVLFPGVQYEPPEPQDKANPSDFAALSERLRAFSGGDFAEFLFSNLSGLALPTCRLIERETAAGEGSAAQRVYDFIFSEETAPAVERRGGEAKDFHARYPQGERCESVNAAQDIYYTERETKRDFSEKKRKLESLLLARKKKEEKKLALLLERERDCGDMEKNRICGELITANIYALRKGMDGCELANYYSENAEKMKISLDRTLTPAQNAQKYYKKYNKQKRTLAAVAPQKAEALADLDYTKSMLSALSRAENMLDLAEAEEELREAGLLAPLKKKQKVSAAVPFRRFEKDGFCIFAGRNNVQNDRLLREAAPGDVWLHTQKYHSAHVLIRTEGRAVPEAVLLAAAEICAFFSDGQAGNKIPVDYCERRFVKKPPKAKAGFVVYTDFKTVLADPDRHAELER</sequence>
<dbReference type="InterPro" id="IPR008532">
    <property type="entry name" value="NFACT_RNA-bd"/>
</dbReference>
<comment type="function">
    <text evidence="5">Key component of the ribosome quality control system (RQC), a ribosome-associated complex that mediates the extraction of incompletely synthesized nascent chains from stalled ribosomes and their subsequent degradation. RqcH recruits Ala-charged tRNA, and with RqcP directs the elongation of stalled nascent chains on 50S ribosomal subunits, leading to non-templated C-terminal alanine extensions (Ala tail). The Ala tail promotes nascent chain degradation. May add between 1 and at least 8 Ala residues. Binds to stalled 50S ribosomal subunits.</text>
</comment>
<comment type="subunit">
    <text evidence="5">Associates with stalled 50S ribosomal subunits. Binds to RqcP.</text>
</comment>
<keyword evidence="3 5" id="KW-0694">RNA-binding</keyword>
<dbReference type="GO" id="GO:0019843">
    <property type="term" value="F:rRNA binding"/>
    <property type="evidence" value="ECO:0007669"/>
    <property type="project" value="UniProtKB-UniRule"/>
</dbReference>
<keyword evidence="4 5" id="KW-0648">Protein biosynthesis</keyword>
<organism evidence="7 8">
    <name type="scientific">Candidatus Borkfalkia excrementigallinarum</name>
    <dbReference type="NCBI Taxonomy" id="2838506"/>
    <lineage>
        <taxon>Bacteria</taxon>
        <taxon>Bacillati</taxon>
        <taxon>Bacillota</taxon>
        <taxon>Clostridia</taxon>
        <taxon>Christensenellales</taxon>
        <taxon>Christensenellaceae</taxon>
        <taxon>Candidatus Borkfalkia</taxon>
    </lineage>
</organism>
<dbReference type="GO" id="GO:1990112">
    <property type="term" value="C:RQC complex"/>
    <property type="evidence" value="ECO:0007669"/>
    <property type="project" value="TreeGrafter"/>
</dbReference>
<evidence type="ECO:0000256" key="1">
    <source>
        <dbReference type="ARBA" id="ARBA00022555"/>
    </source>
</evidence>
<dbReference type="PANTHER" id="PTHR15239:SF6">
    <property type="entry name" value="RIBOSOME QUALITY CONTROL COMPLEX SUBUNIT NEMF"/>
    <property type="match status" value="1"/>
</dbReference>
<dbReference type="EMBL" id="DXCQ01000030">
    <property type="protein sequence ID" value="HIY96877.1"/>
    <property type="molecule type" value="Genomic_DNA"/>
</dbReference>
<dbReference type="Gene3D" id="2.30.310.10">
    <property type="entry name" value="ibrinogen binding protein from staphylococcus aureus domain"/>
    <property type="match status" value="1"/>
</dbReference>
<protein>
    <recommendedName>
        <fullName evidence="5">Rqc2 homolog RqcH</fullName>
        <shortName evidence="5">RqcH</shortName>
    </recommendedName>
</protein>
<accession>A0A9D1ZUS8</accession>
<keyword evidence="1 5" id="KW-0820">tRNA-binding</keyword>
<dbReference type="AlphaFoldDB" id="A0A9D1ZUS8"/>
<dbReference type="InterPro" id="IPR043682">
    <property type="entry name" value="RqcH_bacterial"/>
</dbReference>
<proteinExistence type="inferred from homology"/>
<dbReference type="GO" id="GO:0072344">
    <property type="term" value="P:rescue of stalled ribosome"/>
    <property type="evidence" value="ECO:0007669"/>
    <property type="project" value="UniProtKB-UniRule"/>
</dbReference>
<evidence type="ECO:0000256" key="5">
    <source>
        <dbReference type="HAMAP-Rule" id="MF_00844"/>
    </source>
</evidence>
<reference evidence="7" key="1">
    <citation type="journal article" date="2021" name="PeerJ">
        <title>Extensive microbial diversity within the chicken gut microbiome revealed by metagenomics and culture.</title>
        <authorList>
            <person name="Gilroy R."/>
            <person name="Ravi A."/>
            <person name="Getino M."/>
            <person name="Pursley I."/>
            <person name="Horton D.L."/>
            <person name="Alikhan N.F."/>
            <person name="Baker D."/>
            <person name="Gharbi K."/>
            <person name="Hall N."/>
            <person name="Watson M."/>
            <person name="Adriaenssens E.M."/>
            <person name="Foster-Nyarko E."/>
            <person name="Jarju S."/>
            <person name="Secka A."/>
            <person name="Antonio M."/>
            <person name="Oren A."/>
            <person name="Chaudhuri R.R."/>
            <person name="La Ragione R."/>
            <person name="Hildebrand F."/>
            <person name="Pallen M.J."/>
        </authorList>
    </citation>
    <scope>NUCLEOTIDE SEQUENCE</scope>
    <source>
        <strain evidence="7">1345</strain>
    </source>
</reference>
<dbReference type="GO" id="GO:0043023">
    <property type="term" value="F:ribosomal large subunit binding"/>
    <property type="evidence" value="ECO:0007669"/>
    <property type="project" value="UniProtKB-UniRule"/>
</dbReference>
<evidence type="ECO:0000256" key="4">
    <source>
        <dbReference type="ARBA" id="ARBA00022917"/>
    </source>
</evidence>
<gene>
    <name evidence="5" type="primary">rqcH</name>
    <name evidence="7" type="ORF">H9729_04245</name>
</gene>
<dbReference type="Pfam" id="PF05833">
    <property type="entry name" value="NFACT_N"/>
    <property type="match status" value="1"/>
</dbReference>
<feature type="domain" description="NFACT RNA-binding" evidence="6">
    <location>
        <begin position="440"/>
        <end position="525"/>
    </location>
</feature>
<keyword evidence="2 5" id="KW-0699">rRNA-binding</keyword>
<comment type="similarity">
    <text evidence="5">Belongs to the NEMF family.</text>
</comment>
<comment type="caution">
    <text evidence="7">The sequence shown here is derived from an EMBL/GenBank/DDBJ whole genome shotgun (WGS) entry which is preliminary data.</text>
</comment>
<dbReference type="PANTHER" id="PTHR15239">
    <property type="entry name" value="NUCLEAR EXPORT MEDIATOR FACTOR NEMF"/>
    <property type="match status" value="1"/>
</dbReference>
<dbReference type="GO" id="GO:0000049">
    <property type="term" value="F:tRNA binding"/>
    <property type="evidence" value="ECO:0007669"/>
    <property type="project" value="UniProtKB-UniRule"/>
</dbReference>
<evidence type="ECO:0000256" key="2">
    <source>
        <dbReference type="ARBA" id="ARBA00022730"/>
    </source>
</evidence>
<dbReference type="InterPro" id="IPR051608">
    <property type="entry name" value="RQC_Subunit_NEMF"/>
</dbReference>
<evidence type="ECO:0000259" key="6">
    <source>
        <dbReference type="Pfam" id="PF05670"/>
    </source>
</evidence>